<dbReference type="EMBL" id="JACHIA010000021">
    <property type="protein sequence ID" value="MBB6073101.1"/>
    <property type="molecule type" value="Genomic_DNA"/>
</dbReference>
<sequence>MPMMGSECGGYARQGGRPDAAVTLVVERVFAALLTGSPPPEAADRSAERAARAVRGAPARVPAYAARPSWAVEHEEDPRRALVPSGR</sequence>
<name>A0A841H4P5_9BACT</name>
<proteinExistence type="predicted"/>
<organism evidence="1 2">
    <name type="scientific">Longimicrobium terrae</name>
    <dbReference type="NCBI Taxonomy" id="1639882"/>
    <lineage>
        <taxon>Bacteria</taxon>
        <taxon>Pseudomonadati</taxon>
        <taxon>Gemmatimonadota</taxon>
        <taxon>Longimicrobiia</taxon>
        <taxon>Longimicrobiales</taxon>
        <taxon>Longimicrobiaceae</taxon>
        <taxon>Longimicrobium</taxon>
    </lineage>
</organism>
<gene>
    <name evidence="1" type="ORF">HNQ61_004768</name>
</gene>
<protein>
    <submittedName>
        <fullName evidence="1">Uncharacterized protein</fullName>
    </submittedName>
</protein>
<keyword evidence="2" id="KW-1185">Reference proteome</keyword>
<dbReference type="AlphaFoldDB" id="A0A841H4P5"/>
<comment type="caution">
    <text evidence="1">The sequence shown here is derived from an EMBL/GenBank/DDBJ whole genome shotgun (WGS) entry which is preliminary data.</text>
</comment>
<dbReference type="RefSeq" id="WP_170035123.1">
    <property type="nucleotide sequence ID" value="NZ_JABDTL010000001.1"/>
</dbReference>
<evidence type="ECO:0000313" key="2">
    <source>
        <dbReference type="Proteomes" id="UP000582837"/>
    </source>
</evidence>
<dbReference type="Proteomes" id="UP000582837">
    <property type="component" value="Unassembled WGS sequence"/>
</dbReference>
<reference evidence="1 2" key="1">
    <citation type="submission" date="2020-08" db="EMBL/GenBank/DDBJ databases">
        <title>Genomic Encyclopedia of Type Strains, Phase IV (KMG-IV): sequencing the most valuable type-strain genomes for metagenomic binning, comparative biology and taxonomic classification.</title>
        <authorList>
            <person name="Goeker M."/>
        </authorList>
    </citation>
    <scope>NUCLEOTIDE SEQUENCE [LARGE SCALE GENOMIC DNA]</scope>
    <source>
        <strain evidence="1 2">DSM 29007</strain>
    </source>
</reference>
<evidence type="ECO:0000313" key="1">
    <source>
        <dbReference type="EMBL" id="MBB6073101.1"/>
    </source>
</evidence>
<accession>A0A841H4P5</accession>